<comment type="caution">
    <text evidence="1">The sequence shown here is derived from an EMBL/GenBank/DDBJ whole genome shotgun (WGS) entry which is preliminary data.</text>
</comment>
<dbReference type="EMBL" id="WTUX01000021">
    <property type="protein sequence ID" value="MZR15044.1"/>
    <property type="molecule type" value="Genomic_DNA"/>
</dbReference>
<name>A0A845MBD1_9RHOB</name>
<evidence type="ECO:0000313" key="1">
    <source>
        <dbReference type="EMBL" id="MZR15044.1"/>
    </source>
</evidence>
<proteinExistence type="predicted"/>
<organism evidence="1 2">
    <name type="scientific">Maritimibacter harenae</name>
    <dbReference type="NCBI Taxonomy" id="2606218"/>
    <lineage>
        <taxon>Bacteria</taxon>
        <taxon>Pseudomonadati</taxon>
        <taxon>Pseudomonadota</taxon>
        <taxon>Alphaproteobacteria</taxon>
        <taxon>Rhodobacterales</taxon>
        <taxon>Roseobacteraceae</taxon>
        <taxon>Maritimibacter</taxon>
    </lineage>
</organism>
<sequence length="131" mass="14276">MEVSFSDIGKLIHIYEKRFDYVASRSTRDVFKEAQRPRSVGGNMPVESGRLRESLTVEGRAGRMKGATSYVAIAAAMRAGDVVTGGWSTGYERLAEYGGNGRPGNQFRDIAAGKWRSIVQANAAEAVSSIW</sequence>
<dbReference type="Proteomes" id="UP000467322">
    <property type="component" value="Unassembled WGS sequence"/>
</dbReference>
<evidence type="ECO:0008006" key="3">
    <source>
        <dbReference type="Google" id="ProtNLM"/>
    </source>
</evidence>
<keyword evidence="2" id="KW-1185">Reference proteome</keyword>
<protein>
    <recommendedName>
        <fullName evidence="3">Phage protein, HK97 gp10 family</fullName>
    </recommendedName>
</protein>
<reference evidence="1 2" key="1">
    <citation type="submission" date="2019-12" db="EMBL/GenBank/DDBJ databases">
        <title>Maritimibacter sp. nov. sp. isolated from sea sand.</title>
        <authorList>
            <person name="Kim J."/>
            <person name="Jeong S.E."/>
            <person name="Jung H.S."/>
            <person name="Jeon C.O."/>
        </authorList>
    </citation>
    <scope>NUCLEOTIDE SEQUENCE [LARGE SCALE GENOMIC DNA]</scope>
    <source>
        <strain evidence="1 2">DP07</strain>
    </source>
</reference>
<evidence type="ECO:0000313" key="2">
    <source>
        <dbReference type="Proteomes" id="UP000467322"/>
    </source>
</evidence>
<gene>
    <name evidence="1" type="ORF">GQE99_18650</name>
</gene>
<dbReference type="RefSeq" id="WP_161353406.1">
    <property type="nucleotide sequence ID" value="NZ_WTUX01000021.1"/>
</dbReference>
<accession>A0A845MBD1</accession>
<dbReference type="AlphaFoldDB" id="A0A845MBD1"/>